<feature type="compositionally biased region" description="Low complexity" evidence="1">
    <location>
        <begin position="118"/>
        <end position="131"/>
    </location>
</feature>
<dbReference type="EMBL" id="JANPWB010000008">
    <property type="protein sequence ID" value="KAJ1159779.1"/>
    <property type="molecule type" value="Genomic_DNA"/>
</dbReference>
<evidence type="ECO:0000313" key="2">
    <source>
        <dbReference type="EMBL" id="KAJ1159779.1"/>
    </source>
</evidence>
<evidence type="ECO:0000313" key="3">
    <source>
        <dbReference type="Proteomes" id="UP001066276"/>
    </source>
</evidence>
<comment type="caution">
    <text evidence="2">The sequence shown here is derived from an EMBL/GenBank/DDBJ whole genome shotgun (WGS) entry which is preliminary data.</text>
</comment>
<reference evidence="2" key="1">
    <citation type="journal article" date="2022" name="bioRxiv">
        <title>Sequencing and chromosome-scale assembly of the giantPleurodeles waltlgenome.</title>
        <authorList>
            <person name="Brown T."/>
            <person name="Elewa A."/>
            <person name="Iarovenko S."/>
            <person name="Subramanian E."/>
            <person name="Araus A.J."/>
            <person name="Petzold A."/>
            <person name="Susuki M."/>
            <person name="Suzuki K.-i.T."/>
            <person name="Hayashi T."/>
            <person name="Toyoda A."/>
            <person name="Oliveira C."/>
            <person name="Osipova E."/>
            <person name="Leigh N.D."/>
            <person name="Simon A."/>
            <person name="Yun M.H."/>
        </authorList>
    </citation>
    <scope>NUCLEOTIDE SEQUENCE</scope>
    <source>
        <strain evidence="2">20211129_DDA</strain>
        <tissue evidence="2">Liver</tissue>
    </source>
</reference>
<accession>A0AAV7S447</accession>
<feature type="compositionally biased region" description="Low complexity" evidence="1">
    <location>
        <begin position="82"/>
        <end position="95"/>
    </location>
</feature>
<gene>
    <name evidence="2" type="ORF">NDU88_000284</name>
</gene>
<sequence length="218" mass="22271">MELFKTNGNFPNRVDGWGAWLGSGTWRTPRVSAPEGPAAKLRANAPTRAARAWSPSAVQLTGGRRGWAPAADPTRAVDHAEPSGPRGGLRPLLSLKTTALRGKAGRGWSRKSGPREVSAAAGSGSRTAGPSEPVGHWGRGSVSLELLIGGQRGGTTDFPVILGHCRPLSVGIGQVRESDHGRRGTVGEEVGAPCGGRLGHGCGARLNLAGGASPDSGS</sequence>
<dbReference type="Proteomes" id="UP001066276">
    <property type="component" value="Chromosome 4_2"/>
</dbReference>
<organism evidence="2 3">
    <name type="scientific">Pleurodeles waltl</name>
    <name type="common">Iberian ribbed newt</name>
    <dbReference type="NCBI Taxonomy" id="8319"/>
    <lineage>
        <taxon>Eukaryota</taxon>
        <taxon>Metazoa</taxon>
        <taxon>Chordata</taxon>
        <taxon>Craniata</taxon>
        <taxon>Vertebrata</taxon>
        <taxon>Euteleostomi</taxon>
        <taxon>Amphibia</taxon>
        <taxon>Batrachia</taxon>
        <taxon>Caudata</taxon>
        <taxon>Salamandroidea</taxon>
        <taxon>Salamandridae</taxon>
        <taxon>Pleurodelinae</taxon>
        <taxon>Pleurodeles</taxon>
    </lineage>
</organism>
<feature type="region of interest" description="Disordered" evidence="1">
    <location>
        <begin position="42"/>
        <end position="137"/>
    </location>
</feature>
<protein>
    <submittedName>
        <fullName evidence="2">Uncharacterized protein</fullName>
    </submittedName>
</protein>
<keyword evidence="3" id="KW-1185">Reference proteome</keyword>
<dbReference type="AlphaFoldDB" id="A0AAV7S447"/>
<proteinExistence type="predicted"/>
<evidence type="ECO:0000256" key="1">
    <source>
        <dbReference type="SAM" id="MobiDB-lite"/>
    </source>
</evidence>
<name>A0AAV7S447_PLEWA</name>